<dbReference type="OrthoDB" id="894187at2"/>
<keyword evidence="2" id="KW-1185">Reference proteome</keyword>
<dbReference type="EMBL" id="PGFA01000001">
    <property type="protein sequence ID" value="PJJ61035.1"/>
    <property type="molecule type" value="Genomic_DNA"/>
</dbReference>
<name>A0A2M9BSW1_9BACT</name>
<protein>
    <submittedName>
        <fullName evidence="1">Anti-anti-sigma regulatory factor</fullName>
    </submittedName>
</protein>
<dbReference type="Proteomes" id="UP000228535">
    <property type="component" value="Unassembled WGS sequence"/>
</dbReference>
<proteinExistence type="predicted"/>
<evidence type="ECO:0000313" key="1">
    <source>
        <dbReference type="EMBL" id="PJJ61035.1"/>
    </source>
</evidence>
<dbReference type="AlphaFoldDB" id="A0A2M9BSW1"/>
<dbReference type="SUPFAM" id="SSF52091">
    <property type="entry name" value="SpoIIaa-like"/>
    <property type="match status" value="1"/>
</dbReference>
<reference evidence="1 2" key="1">
    <citation type="submission" date="2017-11" db="EMBL/GenBank/DDBJ databases">
        <title>Genomic Encyclopedia of Archaeal and Bacterial Type Strains, Phase II (KMG-II): From Individual Species to Whole Genera.</title>
        <authorList>
            <person name="Goeker M."/>
        </authorList>
    </citation>
    <scope>NUCLEOTIDE SEQUENCE [LARGE SCALE GENOMIC DNA]</scope>
    <source>
        <strain evidence="1 2">DSM 11115</strain>
    </source>
</reference>
<gene>
    <name evidence="1" type="ORF">CLV45_2472</name>
</gene>
<dbReference type="InterPro" id="IPR036513">
    <property type="entry name" value="STAS_dom_sf"/>
</dbReference>
<dbReference type="RefSeq" id="WP_100336655.1">
    <property type="nucleotide sequence ID" value="NZ_PGFA01000001.1"/>
</dbReference>
<organism evidence="1 2">
    <name type="scientific">Hymenobacter chitinivorans DSM 11115</name>
    <dbReference type="NCBI Taxonomy" id="1121954"/>
    <lineage>
        <taxon>Bacteria</taxon>
        <taxon>Pseudomonadati</taxon>
        <taxon>Bacteroidota</taxon>
        <taxon>Cytophagia</taxon>
        <taxon>Cytophagales</taxon>
        <taxon>Hymenobacteraceae</taxon>
        <taxon>Hymenobacter</taxon>
    </lineage>
</organism>
<accession>A0A2M9BSW1</accession>
<comment type="caution">
    <text evidence="1">The sequence shown here is derived from an EMBL/GenBank/DDBJ whole genome shotgun (WGS) entry which is preliminary data.</text>
</comment>
<dbReference type="Gene3D" id="3.30.750.24">
    <property type="entry name" value="STAS domain"/>
    <property type="match status" value="1"/>
</dbReference>
<sequence length="104" mass="11645">MRPTPQNFSSVQPLLPTTLVNLDTTPATQLVRRLQRTRQAPPRLLIDCGSLRCLRTLGVSHVISELLVLHRAGAHVWLRNVNPVLYHCLALLKLTDVFHLLPAA</sequence>
<evidence type="ECO:0000313" key="2">
    <source>
        <dbReference type="Proteomes" id="UP000228535"/>
    </source>
</evidence>